<dbReference type="InterPro" id="IPR041720">
    <property type="entry name" value="FbaB-like"/>
</dbReference>
<dbReference type="InterPro" id="IPR013785">
    <property type="entry name" value="Aldolase_TIM"/>
</dbReference>
<dbReference type="PIRSF" id="PIRSF038992">
    <property type="entry name" value="Aldolase_Ia"/>
    <property type="match status" value="1"/>
</dbReference>
<evidence type="ECO:0000256" key="5">
    <source>
        <dbReference type="PIRSR" id="PIRSR038992-1"/>
    </source>
</evidence>
<feature type="active site" description="Schiff-base intermediate with dihydroxyacetone-P" evidence="5">
    <location>
        <position position="206"/>
    </location>
</feature>
<evidence type="ECO:0000256" key="1">
    <source>
        <dbReference type="ARBA" id="ARBA00013068"/>
    </source>
</evidence>
<dbReference type="GO" id="GO:0006096">
    <property type="term" value="P:glycolytic process"/>
    <property type="evidence" value="ECO:0007669"/>
    <property type="project" value="UniProtKB-KW"/>
</dbReference>
<comment type="caution">
    <text evidence="6">The sequence shown here is derived from an EMBL/GenBank/DDBJ whole genome shotgun (WGS) entry which is preliminary data.</text>
</comment>
<sequence length="308" mass="33158">MALTSRVEQILSWYASENPGTLTNLVRLLNHGALAGTGKMVILPVDQGFEHGPVRSFAPNPEAYDPDYHFQLAIDAGCNAYAAPLGSLQAGAARFAGQVPLILKLNNSDTLAKVEQPLSAVTGSVDDALRLGCVGVGYTIYPGSGARNRMYEDLREIALEARRKGLVVIVWSYPRGAGLSKQGETAVDVCAYAATIAAQLGGHIIKVKPPTAHIEQEEARKMYEKFGIPIQTLAERVRHVVQATFNGRRVVIFSGGESKATDAVLEEVREMAAGGSFGSIMGRNAFQRPRAEALELLADVIHIYRSGR</sequence>
<dbReference type="Pfam" id="PF01791">
    <property type="entry name" value="DeoC"/>
    <property type="match status" value="1"/>
</dbReference>
<evidence type="ECO:0000256" key="3">
    <source>
        <dbReference type="ARBA" id="ARBA00023270"/>
    </source>
</evidence>
<dbReference type="AlphaFoldDB" id="A0A150P7F4"/>
<gene>
    <name evidence="6" type="ORF">BE04_35625</name>
</gene>
<dbReference type="InterPro" id="IPR050456">
    <property type="entry name" value="DeoC/FbaB_aldolase"/>
</dbReference>
<dbReference type="EMBL" id="JELX01003700">
    <property type="protein sequence ID" value="KYF51541.1"/>
    <property type="molecule type" value="Genomic_DNA"/>
</dbReference>
<feature type="active site" description="Proton donor" evidence="5">
    <location>
        <position position="173"/>
    </location>
</feature>
<dbReference type="Gene3D" id="3.20.20.70">
    <property type="entry name" value="Aldolase class I"/>
    <property type="match status" value="1"/>
</dbReference>
<evidence type="ECO:0000313" key="7">
    <source>
        <dbReference type="Proteomes" id="UP000075604"/>
    </source>
</evidence>
<dbReference type="CDD" id="cd00958">
    <property type="entry name" value="DhnA"/>
    <property type="match status" value="1"/>
</dbReference>
<protein>
    <recommendedName>
        <fullName evidence="1">fructose-bisphosphate aldolase</fullName>
        <ecNumber evidence="1">4.1.2.13</ecNumber>
    </recommendedName>
</protein>
<dbReference type="SMART" id="SM01133">
    <property type="entry name" value="DeoC"/>
    <property type="match status" value="1"/>
</dbReference>
<keyword evidence="2" id="KW-0456">Lyase</keyword>
<accession>A0A150P7F4</accession>
<evidence type="ECO:0000256" key="2">
    <source>
        <dbReference type="ARBA" id="ARBA00023239"/>
    </source>
</evidence>
<name>A0A150P7F4_SORCE</name>
<evidence type="ECO:0000313" key="6">
    <source>
        <dbReference type="EMBL" id="KYF51541.1"/>
    </source>
</evidence>
<dbReference type="SUPFAM" id="SSF51569">
    <property type="entry name" value="Aldolase"/>
    <property type="match status" value="1"/>
</dbReference>
<dbReference type="GO" id="GO:0004332">
    <property type="term" value="F:fructose-bisphosphate aldolase activity"/>
    <property type="evidence" value="ECO:0007669"/>
    <property type="project" value="UniProtKB-EC"/>
</dbReference>
<dbReference type="Proteomes" id="UP000075604">
    <property type="component" value="Unassembled WGS sequence"/>
</dbReference>
<dbReference type="NCBIfam" id="NF006704">
    <property type="entry name" value="PRK09250.1-1"/>
    <property type="match status" value="1"/>
</dbReference>
<dbReference type="InterPro" id="IPR002915">
    <property type="entry name" value="DeoC/FbaB/LacD_aldolase"/>
</dbReference>
<organism evidence="6 7">
    <name type="scientific">Sorangium cellulosum</name>
    <name type="common">Polyangium cellulosum</name>
    <dbReference type="NCBI Taxonomy" id="56"/>
    <lineage>
        <taxon>Bacteria</taxon>
        <taxon>Pseudomonadati</taxon>
        <taxon>Myxococcota</taxon>
        <taxon>Polyangia</taxon>
        <taxon>Polyangiales</taxon>
        <taxon>Polyangiaceae</taxon>
        <taxon>Sorangium</taxon>
    </lineage>
</organism>
<keyword evidence="3" id="KW-0704">Schiff base</keyword>
<proteinExistence type="inferred from homology"/>
<reference evidence="6 7" key="1">
    <citation type="submission" date="2014-02" db="EMBL/GenBank/DDBJ databases">
        <title>The small core and large imbalanced accessory genome model reveals a collaborative survival strategy of Sorangium cellulosum strains in nature.</title>
        <authorList>
            <person name="Han K."/>
            <person name="Peng R."/>
            <person name="Blom J."/>
            <person name="Li Y.-Z."/>
        </authorList>
    </citation>
    <scope>NUCLEOTIDE SEQUENCE [LARGE SCALE GENOMIC DNA]</scope>
    <source>
        <strain evidence="6 7">So0157-18</strain>
    </source>
</reference>
<dbReference type="EC" id="4.1.2.13" evidence="1"/>
<dbReference type="PANTHER" id="PTHR47916">
    <property type="entry name" value="FRUCTOSE-BISPHOSPHATE ALDOLASE CLASS 1"/>
    <property type="match status" value="1"/>
</dbReference>
<evidence type="ECO:0000256" key="4">
    <source>
        <dbReference type="ARBA" id="ARBA00049653"/>
    </source>
</evidence>
<comment type="similarity">
    <text evidence="4">Belongs to the DeoC/FbaB aldolase family. FbaB subfamily.</text>
</comment>
<dbReference type="PANTHER" id="PTHR47916:SF4">
    <property type="entry name" value="FRUCTOSE-BISPHOSPHATE ALDOLASE CLASS 1"/>
    <property type="match status" value="1"/>
</dbReference>